<keyword evidence="3" id="KW-1185">Reference proteome</keyword>
<feature type="transmembrane region" description="Helical" evidence="1">
    <location>
        <begin position="39"/>
        <end position="60"/>
    </location>
</feature>
<dbReference type="AlphaFoldDB" id="A0A511ZA34"/>
<evidence type="ECO:0000256" key="1">
    <source>
        <dbReference type="SAM" id="Phobius"/>
    </source>
</evidence>
<reference evidence="2 3" key="1">
    <citation type="submission" date="2019-07" db="EMBL/GenBank/DDBJ databases">
        <title>Whole genome shotgun sequence of Sporosarcina luteola NBRC 105378.</title>
        <authorList>
            <person name="Hosoyama A."/>
            <person name="Uohara A."/>
            <person name="Ohji S."/>
            <person name="Ichikawa N."/>
        </authorList>
    </citation>
    <scope>NUCLEOTIDE SEQUENCE [LARGE SCALE GENOMIC DNA]</scope>
    <source>
        <strain evidence="2 3">NBRC 105378</strain>
    </source>
</reference>
<dbReference type="OrthoDB" id="875405at2"/>
<dbReference type="RefSeq" id="WP_147059008.1">
    <property type="nucleotide sequence ID" value="NZ_BJYL01000035.1"/>
</dbReference>
<sequence length="353" mass="40169">MVLTPSRSKQGLFAGLLLLVLMSNYFAYRLPAIPVPADSRAVVLGSLLDFAIVAPLLILALTRKKGFTLKRFITFMVIGLVAARFIIPAEHFEPFKFIPYAAIGLEGLIVLAEIWLLFLLAKHLPSIIRTLKKENASGLFAFPTLVKEKVSSHPIISIVAAEALMFYYAFASWKRKPPVGERFFTLHQKTSLLAFNIMLIHAIVIETLGIHWWLHDKSLILSIVLLLLNVYSVFYFLADIQTVRLNPLKMNEAHMQISLGLGKRMEIPYDAIEKIEWGNEAGQYNLKSKDVIEFIARDFEEVKPQCIIHFSRPVRAILFLGMEKEFCTVAIKVDEPERFRMMLESKRSLPLPK</sequence>
<keyword evidence="1" id="KW-0472">Membrane</keyword>
<evidence type="ECO:0000313" key="3">
    <source>
        <dbReference type="Proteomes" id="UP000321901"/>
    </source>
</evidence>
<name>A0A511ZA34_9BACL</name>
<protein>
    <recommendedName>
        <fullName evidence="4">Beta-carotene 15,15'-monooxygenase</fullName>
    </recommendedName>
</protein>
<organism evidence="2 3">
    <name type="scientific">Sporosarcina luteola</name>
    <dbReference type="NCBI Taxonomy" id="582850"/>
    <lineage>
        <taxon>Bacteria</taxon>
        <taxon>Bacillati</taxon>
        <taxon>Bacillota</taxon>
        <taxon>Bacilli</taxon>
        <taxon>Bacillales</taxon>
        <taxon>Caryophanaceae</taxon>
        <taxon>Sporosarcina</taxon>
    </lineage>
</organism>
<feature type="transmembrane region" description="Helical" evidence="1">
    <location>
        <begin position="72"/>
        <end position="91"/>
    </location>
</feature>
<feature type="transmembrane region" description="Helical" evidence="1">
    <location>
        <begin position="193"/>
        <end position="214"/>
    </location>
</feature>
<gene>
    <name evidence="2" type="ORF">SLU01_26000</name>
</gene>
<proteinExistence type="predicted"/>
<keyword evidence="1" id="KW-1133">Transmembrane helix</keyword>
<keyword evidence="1" id="KW-0812">Transmembrane</keyword>
<feature type="transmembrane region" description="Helical" evidence="1">
    <location>
        <begin position="219"/>
        <end position="238"/>
    </location>
</feature>
<evidence type="ECO:0000313" key="2">
    <source>
        <dbReference type="EMBL" id="GEN84288.1"/>
    </source>
</evidence>
<dbReference type="Proteomes" id="UP000321901">
    <property type="component" value="Unassembled WGS sequence"/>
</dbReference>
<dbReference type="EMBL" id="BJYL01000035">
    <property type="protein sequence ID" value="GEN84288.1"/>
    <property type="molecule type" value="Genomic_DNA"/>
</dbReference>
<accession>A0A511ZA34</accession>
<feature type="transmembrane region" description="Helical" evidence="1">
    <location>
        <begin position="97"/>
        <end position="121"/>
    </location>
</feature>
<comment type="caution">
    <text evidence="2">The sequence shown here is derived from an EMBL/GenBank/DDBJ whole genome shotgun (WGS) entry which is preliminary data.</text>
</comment>
<evidence type="ECO:0008006" key="4">
    <source>
        <dbReference type="Google" id="ProtNLM"/>
    </source>
</evidence>